<dbReference type="EMBL" id="CM001223">
    <property type="protein sequence ID" value="KEH24543.1"/>
    <property type="molecule type" value="Genomic_DNA"/>
</dbReference>
<dbReference type="EnsemblPlants" id="KEH24543">
    <property type="protein sequence ID" value="KEH24543"/>
    <property type="gene ID" value="MTR_7g114365"/>
</dbReference>
<protein>
    <submittedName>
        <fullName evidence="2 3">Uncharacterized protein</fullName>
    </submittedName>
</protein>
<accession>A0A072U5X6</accession>
<reference evidence="3" key="3">
    <citation type="submission" date="2015-04" db="UniProtKB">
        <authorList>
            <consortium name="EnsemblPlants"/>
        </authorList>
    </citation>
    <scope>IDENTIFICATION</scope>
    <source>
        <strain evidence="3">cv. Jemalong A17</strain>
    </source>
</reference>
<evidence type="ECO:0000313" key="3">
    <source>
        <dbReference type="EnsemblPlants" id="KEH24543"/>
    </source>
</evidence>
<gene>
    <name evidence="2" type="ordered locus">MTR_7g114365</name>
</gene>
<dbReference type="Proteomes" id="UP000002051">
    <property type="component" value="Unassembled WGS sequence"/>
</dbReference>
<name>A0A072U5X6_MEDTR</name>
<organism evidence="2 4">
    <name type="scientific">Medicago truncatula</name>
    <name type="common">Barrel medic</name>
    <name type="synonym">Medicago tribuloides</name>
    <dbReference type="NCBI Taxonomy" id="3880"/>
    <lineage>
        <taxon>Eukaryota</taxon>
        <taxon>Viridiplantae</taxon>
        <taxon>Streptophyta</taxon>
        <taxon>Embryophyta</taxon>
        <taxon>Tracheophyta</taxon>
        <taxon>Spermatophyta</taxon>
        <taxon>Magnoliopsida</taxon>
        <taxon>eudicotyledons</taxon>
        <taxon>Gunneridae</taxon>
        <taxon>Pentapetalae</taxon>
        <taxon>rosids</taxon>
        <taxon>fabids</taxon>
        <taxon>Fabales</taxon>
        <taxon>Fabaceae</taxon>
        <taxon>Papilionoideae</taxon>
        <taxon>50 kb inversion clade</taxon>
        <taxon>NPAAA clade</taxon>
        <taxon>Hologalegina</taxon>
        <taxon>IRL clade</taxon>
        <taxon>Trifolieae</taxon>
        <taxon>Medicago</taxon>
    </lineage>
</organism>
<reference evidence="2 4" key="1">
    <citation type="journal article" date="2011" name="Nature">
        <title>The Medicago genome provides insight into the evolution of rhizobial symbioses.</title>
        <authorList>
            <person name="Young N.D."/>
            <person name="Debelle F."/>
            <person name="Oldroyd G.E."/>
            <person name="Geurts R."/>
            <person name="Cannon S.B."/>
            <person name="Udvardi M.K."/>
            <person name="Benedito V.A."/>
            <person name="Mayer K.F."/>
            <person name="Gouzy J."/>
            <person name="Schoof H."/>
            <person name="Van de Peer Y."/>
            <person name="Proost S."/>
            <person name="Cook D.R."/>
            <person name="Meyers B.C."/>
            <person name="Spannagl M."/>
            <person name="Cheung F."/>
            <person name="De Mita S."/>
            <person name="Krishnakumar V."/>
            <person name="Gundlach H."/>
            <person name="Zhou S."/>
            <person name="Mudge J."/>
            <person name="Bharti A.K."/>
            <person name="Murray J.D."/>
            <person name="Naoumkina M.A."/>
            <person name="Rosen B."/>
            <person name="Silverstein K.A."/>
            <person name="Tang H."/>
            <person name="Rombauts S."/>
            <person name="Zhao P.X."/>
            <person name="Zhou P."/>
            <person name="Barbe V."/>
            <person name="Bardou P."/>
            <person name="Bechner M."/>
            <person name="Bellec A."/>
            <person name="Berger A."/>
            <person name="Berges H."/>
            <person name="Bidwell S."/>
            <person name="Bisseling T."/>
            <person name="Choisne N."/>
            <person name="Couloux A."/>
            <person name="Denny R."/>
            <person name="Deshpande S."/>
            <person name="Dai X."/>
            <person name="Doyle J.J."/>
            <person name="Dudez A.M."/>
            <person name="Farmer A.D."/>
            <person name="Fouteau S."/>
            <person name="Franken C."/>
            <person name="Gibelin C."/>
            <person name="Gish J."/>
            <person name="Goldstein S."/>
            <person name="Gonzalez A.J."/>
            <person name="Green P.J."/>
            <person name="Hallab A."/>
            <person name="Hartog M."/>
            <person name="Hua A."/>
            <person name="Humphray S.J."/>
            <person name="Jeong D.H."/>
            <person name="Jing Y."/>
            <person name="Jocker A."/>
            <person name="Kenton S.M."/>
            <person name="Kim D.J."/>
            <person name="Klee K."/>
            <person name="Lai H."/>
            <person name="Lang C."/>
            <person name="Lin S."/>
            <person name="Macmil S.L."/>
            <person name="Magdelenat G."/>
            <person name="Matthews L."/>
            <person name="McCorrison J."/>
            <person name="Monaghan E.L."/>
            <person name="Mun J.H."/>
            <person name="Najar F.Z."/>
            <person name="Nicholson C."/>
            <person name="Noirot C."/>
            <person name="O'Bleness M."/>
            <person name="Paule C.R."/>
            <person name="Poulain J."/>
            <person name="Prion F."/>
            <person name="Qin B."/>
            <person name="Qu C."/>
            <person name="Retzel E.F."/>
            <person name="Riddle C."/>
            <person name="Sallet E."/>
            <person name="Samain S."/>
            <person name="Samson N."/>
            <person name="Sanders I."/>
            <person name="Saurat O."/>
            <person name="Scarpelli C."/>
            <person name="Schiex T."/>
            <person name="Segurens B."/>
            <person name="Severin A.J."/>
            <person name="Sherrier D.J."/>
            <person name="Shi R."/>
            <person name="Sims S."/>
            <person name="Singer S.R."/>
            <person name="Sinharoy S."/>
            <person name="Sterck L."/>
            <person name="Viollet A."/>
            <person name="Wang B.B."/>
            <person name="Wang K."/>
            <person name="Wang M."/>
            <person name="Wang X."/>
            <person name="Warfsmann J."/>
            <person name="Weissenbach J."/>
            <person name="White D.D."/>
            <person name="White J.D."/>
            <person name="Wiley G.B."/>
            <person name="Wincker P."/>
            <person name="Xing Y."/>
            <person name="Yang L."/>
            <person name="Yao Z."/>
            <person name="Ying F."/>
            <person name="Zhai J."/>
            <person name="Zhou L."/>
            <person name="Zuber A."/>
            <person name="Denarie J."/>
            <person name="Dixon R.A."/>
            <person name="May G.D."/>
            <person name="Schwartz D.C."/>
            <person name="Rogers J."/>
            <person name="Quetier F."/>
            <person name="Town C.D."/>
            <person name="Roe B.A."/>
        </authorList>
    </citation>
    <scope>NUCLEOTIDE SEQUENCE [LARGE SCALE GENOMIC DNA]</scope>
    <source>
        <strain evidence="2">A17</strain>
        <strain evidence="3 4">cv. Jemalong A17</strain>
    </source>
</reference>
<reference evidence="2 4" key="2">
    <citation type="journal article" date="2014" name="BMC Genomics">
        <title>An improved genome release (version Mt4.0) for the model legume Medicago truncatula.</title>
        <authorList>
            <person name="Tang H."/>
            <person name="Krishnakumar V."/>
            <person name="Bidwell S."/>
            <person name="Rosen B."/>
            <person name="Chan A."/>
            <person name="Zhou S."/>
            <person name="Gentzbittel L."/>
            <person name="Childs K.L."/>
            <person name="Yandell M."/>
            <person name="Gundlach H."/>
            <person name="Mayer K.F."/>
            <person name="Schwartz D.C."/>
            <person name="Town C.D."/>
        </authorList>
    </citation>
    <scope>GENOME REANNOTATION</scope>
    <source>
        <strain evidence="2">A17</strain>
        <strain evidence="3 4">cv. Jemalong A17</strain>
    </source>
</reference>
<dbReference type="AlphaFoldDB" id="A0A072U5X6"/>
<dbReference type="HOGENOM" id="CLU_2625750_0_0_1"/>
<sequence length="78" mass="8707">MEPINNPCVRCRPLMTPSCSPKVFTSARYNSKFIVTTLSTTEKLSKQVKTQENATKLGDKRVQNLQHSNKPSINAGNQ</sequence>
<proteinExistence type="predicted"/>
<feature type="region of interest" description="Disordered" evidence="1">
    <location>
        <begin position="48"/>
        <end position="78"/>
    </location>
</feature>
<evidence type="ECO:0000313" key="2">
    <source>
        <dbReference type="EMBL" id="KEH24543.1"/>
    </source>
</evidence>
<evidence type="ECO:0000313" key="4">
    <source>
        <dbReference type="Proteomes" id="UP000002051"/>
    </source>
</evidence>
<evidence type="ECO:0000256" key="1">
    <source>
        <dbReference type="SAM" id="MobiDB-lite"/>
    </source>
</evidence>
<feature type="compositionally biased region" description="Polar residues" evidence="1">
    <location>
        <begin position="63"/>
        <end position="78"/>
    </location>
</feature>
<keyword evidence="4" id="KW-1185">Reference proteome</keyword>